<accession>A0A6J1S5Z0</accession>
<keyword evidence="2" id="KW-1185">Reference proteome</keyword>
<evidence type="ECO:0000313" key="2">
    <source>
        <dbReference type="Proteomes" id="UP000504606"/>
    </source>
</evidence>
<feature type="region of interest" description="Disordered" evidence="1">
    <location>
        <begin position="136"/>
        <end position="192"/>
    </location>
</feature>
<evidence type="ECO:0000313" key="3">
    <source>
        <dbReference type="RefSeq" id="XP_026274166.1"/>
    </source>
</evidence>
<dbReference type="KEGG" id="foc:113203607"/>
<feature type="compositionally biased region" description="Acidic residues" evidence="1">
    <location>
        <begin position="181"/>
        <end position="192"/>
    </location>
</feature>
<feature type="region of interest" description="Disordered" evidence="1">
    <location>
        <begin position="223"/>
        <end position="253"/>
    </location>
</feature>
<dbReference type="GeneID" id="113203607"/>
<organism evidence="2 3">
    <name type="scientific">Frankliniella occidentalis</name>
    <name type="common">Western flower thrips</name>
    <name type="synonym">Euthrips occidentalis</name>
    <dbReference type="NCBI Taxonomy" id="133901"/>
    <lineage>
        <taxon>Eukaryota</taxon>
        <taxon>Metazoa</taxon>
        <taxon>Ecdysozoa</taxon>
        <taxon>Arthropoda</taxon>
        <taxon>Hexapoda</taxon>
        <taxon>Insecta</taxon>
        <taxon>Pterygota</taxon>
        <taxon>Neoptera</taxon>
        <taxon>Paraneoptera</taxon>
        <taxon>Thysanoptera</taxon>
        <taxon>Terebrantia</taxon>
        <taxon>Thripoidea</taxon>
        <taxon>Thripidae</taxon>
        <taxon>Frankliniella</taxon>
    </lineage>
</organism>
<feature type="compositionally biased region" description="Pro residues" evidence="1">
    <location>
        <begin position="159"/>
        <end position="168"/>
    </location>
</feature>
<proteinExistence type="predicted"/>
<feature type="compositionally biased region" description="Polar residues" evidence="1">
    <location>
        <begin position="48"/>
        <end position="66"/>
    </location>
</feature>
<feature type="compositionally biased region" description="Low complexity" evidence="1">
    <location>
        <begin position="136"/>
        <end position="147"/>
    </location>
</feature>
<protein>
    <submittedName>
        <fullName evidence="3">Uncharacterized protein LOC113203607</fullName>
    </submittedName>
</protein>
<feature type="compositionally biased region" description="Low complexity" evidence="1">
    <location>
        <begin position="223"/>
        <end position="243"/>
    </location>
</feature>
<evidence type="ECO:0000256" key="1">
    <source>
        <dbReference type="SAM" id="MobiDB-lite"/>
    </source>
</evidence>
<feature type="region of interest" description="Disordered" evidence="1">
    <location>
        <begin position="1"/>
        <end position="108"/>
    </location>
</feature>
<dbReference type="RefSeq" id="XP_026274166.1">
    <property type="nucleotide sequence ID" value="XM_026418381.1"/>
</dbReference>
<name>A0A6J1S5Z0_FRAOC</name>
<dbReference type="Proteomes" id="UP000504606">
    <property type="component" value="Unplaced"/>
</dbReference>
<sequence length="347" mass="36377">MKHSPLATHTLPNPKTRRRSTTHPDPHSPRAGSPPLTLQQVAEYLARVTSQGASQGVGQTRQTGPTRSKHRSRSPKSFAALTPSTVNAPPSAGPTPGTTPGPAGLGSLLSSAALSYSAGYLQDYSPAVPAPLASYSPPPEYSEYSPTLPCPSEYQEPVIDPPPLPPPNFQRSSGLGGGLDLEPDPDSDSPELEFLDASIEDFEDSPPAPALFADYLDFTSTSTSTLSRGKSSRSSHLSTSPRTPDSGLHAADYSPEPMEHIAEHGLGHDLGLLRLRHHSLPAPVPIHAPTSPSLAPSLALSLAHTRGMPHGVHVAGQGSSLDACGLCATLGQPWVDICRAIRASRTK</sequence>
<reference evidence="3" key="1">
    <citation type="submission" date="2025-08" db="UniProtKB">
        <authorList>
            <consortium name="RefSeq"/>
        </authorList>
    </citation>
    <scope>IDENTIFICATION</scope>
    <source>
        <tissue evidence="3">Whole organism</tissue>
    </source>
</reference>
<dbReference type="AlphaFoldDB" id="A0A6J1S5Z0"/>
<gene>
    <name evidence="3" type="primary">LOC113203607</name>
</gene>